<dbReference type="STRING" id="288992.SAMN04488522_10198"/>
<sequence>MKSLILKSIALGLIATALWSCKKDEGAVVATAGTPGSLQSSASTLVLDKTMLSTNVITFTLGDADFGYQAAITNTLQLSAKGKNFAADQTKEFTLEPKVKSKSYNGFDFNNLLLALNLSTGSSSDVEIRVKSSISNALSPVYSNVVTINARPFPLTSWVYVPGAYQGWDILKADSLVSPTGNGIYTGVINFVAANSDFKVTPAKKWDFSYGDLGGGKLGSNTGGNLKAAAAGPQLLTVDLNAKTWTLAPASRWSVIGDAVPGSGWFLDTDMKFINDGKGQYLLTTNLLAGEFKFRRNYDWGTTIGNGAANIKVTAAGNYTLVLTVNADGKTGSYTMTKN</sequence>
<evidence type="ECO:0000313" key="3">
    <source>
        <dbReference type="Proteomes" id="UP000184287"/>
    </source>
</evidence>
<dbReference type="Proteomes" id="UP000184287">
    <property type="component" value="Unassembled WGS sequence"/>
</dbReference>
<evidence type="ECO:0000313" key="2">
    <source>
        <dbReference type="EMBL" id="SHE40036.1"/>
    </source>
</evidence>
<dbReference type="InterPro" id="IPR025970">
    <property type="entry name" value="SusE"/>
</dbReference>
<reference evidence="3" key="1">
    <citation type="submission" date="2016-11" db="EMBL/GenBank/DDBJ databases">
        <authorList>
            <person name="Varghese N."/>
            <person name="Submissions S."/>
        </authorList>
    </citation>
    <scope>NUCLEOTIDE SEQUENCE [LARGE SCALE GENOMIC DNA]</scope>
    <source>
        <strain evidence="3">DSM 16990</strain>
    </source>
</reference>
<dbReference type="RefSeq" id="WP_073226027.1">
    <property type="nucleotide sequence ID" value="NZ_FQUQ01000001.1"/>
</dbReference>
<dbReference type="GO" id="GO:0019867">
    <property type="term" value="C:outer membrane"/>
    <property type="evidence" value="ECO:0007669"/>
    <property type="project" value="InterPro"/>
</dbReference>
<evidence type="ECO:0000259" key="1">
    <source>
        <dbReference type="Pfam" id="PF14292"/>
    </source>
</evidence>
<proteinExistence type="predicted"/>
<dbReference type="EMBL" id="FQUQ01000001">
    <property type="protein sequence ID" value="SHE40036.1"/>
    <property type="molecule type" value="Genomic_DNA"/>
</dbReference>
<dbReference type="OrthoDB" id="975117at2"/>
<protein>
    <submittedName>
        <fullName evidence="2">SusE outer membrane protein</fullName>
    </submittedName>
</protein>
<gene>
    <name evidence="2" type="ORF">SAMN04488522_10198</name>
</gene>
<dbReference type="Pfam" id="PF14292">
    <property type="entry name" value="SusE"/>
    <property type="match status" value="1"/>
</dbReference>
<dbReference type="CDD" id="cd12967">
    <property type="entry name" value="CBM_SusE-F_like_u1"/>
    <property type="match status" value="1"/>
</dbReference>
<keyword evidence="3" id="KW-1185">Reference proteome</keyword>
<dbReference type="GO" id="GO:2001070">
    <property type="term" value="F:starch binding"/>
    <property type="evidence" value="ECO:0007669"/>
    <property type="project" value="InterPro"/>
</dbReference>
<dbReference type="Gene3D" id="2.60.40.3620">
    <property type="match status" value="2"/>
</dbReference>
<dbReference type="AlphaFoldDB" id="A0A1M4T698"/>
<organism evidence="2 3">
    <name type="scientific">Pedobacter caeni</name>
    <dbReference type="NCBI Taxonomy" id="288992"/>
    <lineage>
        <taxon>Bacteria</taxon>
        <taxon>Pseudomonadati</taxon>
        <taxon>Bacteroidota</taxon>
        <taxon>Sphingobacteriia</taxon>
        <taxon>Sphingobacteriales</taxon>
        <taxon>Sphingobacteriaceae</taxon>
        <taxon>Pedobacter</taxon>
    </lineage>
</organism>
<feature type="domain" description="SusE outer membrane protein" evidence="1">
    <location>
        <begin position="23"/>
        <end position="131"/>
    </location>
</feature>
<accession>A0A1M4T698</accession>
<name>A0A1M4T698_9SPHI</name>